<keyword evidence="4" id="KW-1185">Reference proteome</keyword>
<reference evidence="4" key="1">
    <citation type="submission" date="2019-08" db="EMBL/GenBank/DDBJ databases">
        <title>Seonamhaeicola sediminis sp. nov., isolated from marine sediment.</title>
        <authorList>
            <person name="Cao W.R."/>
        </authorList>
    </citation>
    <scope>NUCLEOTIDE SEQUENCE [LARGE SCALE GENOMIC DNA]</scope>
    <source>
        <strain evidence="4">Gy8</strain>
    </source>
</reference>
<proteinExistence type="predicted"/>
<dbReference type="Proteomes" id="UP000321790">
    <property type="component" value="Unassembled WGS sequence"/>
</dbReference>
<sequence>MKTYNLTSFKYLVFSLSLMFSVLACSKDDATDNETGNIETLTTANEILLLVNEHRKSIGKNTLAKNALATSLAKQHTEYMIVQNDISHDNFDERSDALMKEENAKKTGENVANGQKNAASVMAAWLNSTGHKKNIEGDFTHIGIAVIKNNKGVAYYTQLFLKK</sequence>
<dbReference type="AlphaFoldDB" id="A0A5C7AVN8"/>
<dbReference type="PANTHER" id="PTHR31157">
    <property type="entry name" value="SCP DOMAIN-CONTAINING PROTEIN"/>
    <property type="match status" value="1"/>
</dbReference>
<dbReference type="OrthoDB" id="982527at2"/>
<dbReference type="InterPro" id="IPR014044">
    <property type="entry name" value="CAP_dom"/>
</dbReference>
<feature type="domain" description="SCP" evidence="2">
    <location>
        <begin position="50"/>
        <end position="160"/>
    </location>
</feature>
<dbReference type="InterPro" id="IPR035940">
    <property type="entry name" value="CAP_sf"/>
</dbReference>
<dbReference type="PROSITE" id="PS51257">
    <property type="entry name" value="PROKAR_LIPOPROTEIN"/>
    <property type="match status" value="1"/>
</dbReference>
<feature type="signal peptide" evidence="1">
    <location>
        <begin position="1"/>
        <end position="24"/>
    </location>
</feature>
<dbReference type="Pfam" id="PF00188">
    <property type="entry name" value="CAP"/>
    <property type="match status" value="1"/>
</dbReference>
<dbReference type="CDD" id="cd05379">
    <property type="entry name" value="CAP_bacterial"/>
    <property type="match status" value="1"/>
</dbReference>
<comment type="caution">
    <text evidence="3">The sequence shown here is derived from an EMBL/GenBank/DDBJ whole genome shotgun (WGS) entry which is preliminary data.</text>
</comment>
<gene>
    <name evidence="3" type="ORF">FUA26_03410</name>
</gene>
<dbReference type="Gene3D" id="3.40.33.10">
    <property type="entry name" value="CAP"/>
    <property type="match status" value="1"/>
</dbReference>
<organism evidence="3 4">
    <name type="scientific">Seonamhaeicola algicola</name>
    <dbReference type="NCBI Taxonomy" id="1719036"/>
    <lineage>
        <taxon>Bacteria</taxon>
        <taxon>Pseudomonadati</taxon>
        <taxon>Bacteroidota</taxon>
        <taxon>Flavobacteriia</taxon>
        <taxon>Flavobacteriales</taxon>
        <taxon>Flavobacteriaceae</taxon>
    </lineage>
</organism>
<dbReference type="SUPFAM" id="SSF55797">
    <property type="entry name" value="PR-1-like"/>
    <property type="match status" value="1"/>
</dbReference>
<evidence type="ECO:0000259" key="2">
    <source>
        <dbReference type="Pfam" id="PF00188"/>
    </source>
</evidence>
<feature type="chain" id="PRO_5022814389" evidence="1">
    <location>
        <begin position="25"/>
        <end position="163"/>
    </location>
</feature>
<evidence type="ECO:0000313" key="4">
    <source>
        <dbReference type="Proteomes" id="UP000321790"/>
    </source>
</evidence>
<evidence type="ECO:0000313" key="3">
    <source>
        <dbReference type="EMBL" id="TXE12856.1"/>
    </source>
</evidence>
<keyword evidence="1" id="KW-0732">Signal</keyword>
<protein>
    <submittedName>
        <fullName evidence="3">CAP domain-containing protein</fullName>
    </submittedName>
</protein>
<dbReference type="PANTHER" id="PTHR31157:SF1">
    <property type="entry name" value="SCP DOMAIN-CONTAINING PROTEIN"/>
    <property type="match status" value="1"/>
</dbReference>
<name>A0A5C7AVN8_9FLAO</name>
<accession>A0A5C7AVN8</accession>
<dbReference type="RefSeq" id="WP_147131577.1">
    <property type="nucleotide sequence ID" value="NZ_VOSC01000012.1"/>
</dbReference>
<dbReference type="EMBL" id="VOSC01000012">
    <property type="protein sequence ID" value="TXE12856.1"/>
    <property type="molecule type" value="Genomic_DNA"/>
</dbReference>
<evidence type="ECO:0000256" key="1">
    <source>
        <dbReference type="SAM" id="SignalP"/>
    </source>
</evidence>